<name>B4R819_PHEZH</name>
<accession>B4R819</accession>
<dbReference type="OrthoDB" id="7596534at2"/>
<keyword evidence="1" id="KW-0732">Signal</keyword>
<dbReference type="PROSITE" id="PS51009">
    <property type="entry name" value="CYTCII"/>
    <property type="match status" value="1"/>
</dbReference>
<evidence type="ECO:0000256" key="1">
    <source>
        <dbReference type="SAM" id="SignalP"/>
    </source>
</evidence>
<dbReference type="InterPro" id="IPR010980">
    <property type="entry name" value="Cyt_c/b562"/>
</dbReference>
<dbReference type="GO" id="GO:0005506">
    <property type="term" value="F:iron ion binding"/>
    <property type="evidence" value="ECO:0007669"/>
    <property type="project" value="InterPro"/>
</dbReference>
<dbReference type="STRING" id="450851.PHZ_c1138"/>
<dbReference type="Proteomes" id="UP000001868">
    <property type="component" value="Chromosome"/>
</dbReference>
<dbReference type="EMBL" id="CP000747">
    <property type="protein sequence ID" value="ACG77552.1"/>
    <property type="molecule type" value="Genomic_DNA"/>
</dbReference>
<dbReference type="InterPro" id="IPR015984">
    <property type="entry name" value="Cyt_c_prime_subgr"/>
</dbReference>
<evidence type="ECO:0000313" key="2">
    <source>
        <dbReference type="EMBL" id="ACG77552.1"/>
    </source>
</evidence>
<dbReference type="KEGG" id="pzu:PHZ_c1138"/>
<evidence type="ECO:0000313" key="3">
    <source>
        <dbReference type="Proteomes" id="UP000001868"/>
    </source>
</evidence>
<dbReference type="GO" id="GO:0020037">
    <property type="term" value="F:heme binding"/>
    <property type="evidence" value="ECO:0007669"/>
    <property type="project" value="InterPro"/>
</dbReference>
<sequence length="168" mass="17313">MAIGKSRGAVAAIALGIGAAVAATGAFAHNEPMPKGPMSAGARAAHQRHANFEKLGAAFKALNDELRKGNPNAATVQAQTKTMASLATALPTWFPRGSGVEARPKSEAKANIWTDAAGFSAVASAMQVQVSKLNQAALSGDMDAVKAQVRPTGASCKACHDKYRQQKD</sequence>
<dbReference type="RefSeq" id="WP_012521698.1">
    <property type="nucleotide sequence ID" value="NC_011144.1"/>
</dbReference>
<feature type="signal peptide" evidence="1">
    <location>
        <begin position="1"/>
        <end position="22"/>
    </location>
</feature>
<organism evidence="2 3">
    <name type="scientific">Phenylobacterium zucineum (strain HLK1)</name>
    <dbReference type="NCBI Taxonomy" id="450851"/>
    <lineage>
        <taxon>Bacteria</taxon>
        <taxon>Pseudomonadati</taxon>
        <taxon>Pseudomonadota</taxon>
        <taxon>Alphaproteobacteria</taxon>
        <taxon>Caulobacterales</taxon>
        <taxon>Caulobacteraceae</taxon>
        <taxon>Phenylobacterium</taxon>
    </lineage>
</organism>
<feature type="chain" id="PRO_5002825146" evidence="1">
    <location>
        <begin position="23"/>
        <end position="168"/>
    </location>
</feature>
<dbReference type="GO" id="GO:0009055">
    <property type="term" value="F:electron transfer activity"/>
    <property type="evidence" value="ECO:0007669"/>
    <property type="project" value="InterPro"/>
</dbReference>
<dbReference type="Pfam" id="PF01322">
    <property type="entry name" value="Cytochrom_C_2"/>
    <property type="match status" value="1"/>
</dbReference>
<gene>
    <name evidence="2" type="ordered locus">PHZ_c1138</name>
</gene>
<reference evidence="2 3" key="1">
    <citation type="journal article" date="2008" name="BMC Genomics">
        <title>Complete genome of Phenylobacterium zucineum - a novel facultative intracellular bacterium isolated from human erythroleukemia cell line K562.</title>
        <authorList>
            <person name="Luo Y."/>
            <person name="Xu X."/>
            <person name="Ding Z."/>
            <person name="Liu Z."/>
            <person name="Zhang B."/>
            <person name="Yan Z."/>
            <person name="Sun J."/>
            <person name="Hu S."/>
            <person name="Hu X."/>
        </authorList>
    </citation>
    <scope>NUCLEOTIDE SEQUENCE [LARGE SCALE GENOMIC DNA]</scope>
    <source>
        <strain evidence="2 3">HLK1</strain>
    </source>
</reference>
<dbReference type="SUPFAM" id="SSF47175">
    <property type="entry name" value="Cytochromes"/>
    <property type="match status" value="1"/>
</dbReference>
<dbReference type="AlphaFoldDB" id="B4R819"/>
<dbReference type="HOGENOM" id="CLU_106713_4_0_5"/>
<protein>
    <submittedName>
        <fullName evidence="2">Putative cytochrome c signal peptide protein</fullName>
    </submittedName>
</protein>
<dbReference type="GO" id="GO:0022900">
    <property type="term" value="P:electron transport chain"/>
    <property type="evidence" value="ECO:0007669"/>
    <property type="project" value="InterPro"/>
</dbReference>
<proteinExistence type="predicted"/>
<keyword evidence="3" id="KW-1185">Reference proteome</keyword>
<dbReference type="eggNOG" id="COG3909">
    <property type="taxonomic scope" value="Bacteria"/>
</dbReference>
<dbReference type="InterPro" id="IPR002321">
    <property type="entry name" value="Cyt_c_II"/>
</dbReference>
<dbReference type="PRINTS" id="PR00608">
    <property type="entry name" value="CYTCHROMECII"/>
</dbReference>
<dbReference type="Gene3D" id="1.20.120.10">
    <property type="entry name" value="Cytochrome c/b562"/>
    <property type="match status" value="1"/>
</dbReference>